<sequence>MGIALMHGSVNEFVAQMLIEQQNDKRRRVLGMLWGICVGWRARMVHTSQLILRAVIEGGDICWRKQTIGMLKCNVDEATFVDSGQMGWDAIVHNNAGGFVRCTSGSMKSCRNPSMTEILAMREDVS</sequence>
<dbReference type="AlphaFoldDB" id="A0A7J8PP83"/>
<name>A0A7J8PP83_GOSRA</name>
<gene>
    <name evidence="1" type="ORF">Gorai_019780</name>
</gene>
<evidence type="ECO:0008006" key="3">
    <source>
        <dbReference type="Google" id="ProtNLM"/>
    </source>
</evidence>
<proteinExistence type="predicted"/>
<protein>
    <recommendedName>
        <fullName evidence="3">RNase H type-1 domain-containing protein</fullName>
    </recommendedName>
</protein>
<accession>A0A7J8PP83</accession>
<dbReference type="Proteomes" id="UP000593578">
    <property type="component" value="Unassembled WGS sequence"/>
</dbReference>
<dbReference type="EMBL" id="JABEZZ010000007">
    <property type="protein sequence ID" value="MBA0591095.1"/>
    <property type="molecule type" value="Genomic_DNA"/>
</dbReference>
<evidence type="ECO:0000313" key="1">
    <source>
        <dbReference type="EMBL" id="MBA0591095.1"/>
    </source>
</evidence>
<evidence type="ECO:0000313" key="2">
    <source>
        <dbReference type="Proteomes" id="UP000593578"/>
    </source>
</evidence>
<organism evidence="1 2">
    <name type="scientific">Gossypium raimondii</name>
    <name type="common">Peruvian cotton</name>
    <name type="synonym">Gossypium klotzschianum subsp. raimondii</name>
    <dbReference type="NCBI Taxonomy" id="29730"/>
    <lineage>
        <taxon>Eukaryota</taxon>
        <taxon>Viridiplantae</taxon>
        <taxon>Streptophyta</taxon>
        <taxon>Embryophyta</taxon>
        <taxon>Tracheophyta</taxon>
        <taxon>Spermatophyta</taxon>
        <taxon>Magnoliopsida</taxon>
        <taxon>eudicotyledons</taxon>
        <taxon>Gunneridae</taxon>
        <taxon>Pentapetalae</taxon>
        <taxon>rosids</taxon>
        <taxon>malvids</taxon>
        <taxon>Malvales</taxon>
        <taxon>Malvaceae</taxon>
        <taxon>Malvoideae</taxon>
        <taxon>Gossypium</taxon>
    </lineage>
</organism>
<comment type="caution">
    <text evidence="1">The sequence shown here is derived from an EMBL/GenBank/DDBJ whole genome shotgun (WGS) entry which is preliminary data.</text>
</comment>
<reference evidence="1 2" key="1">
    <citation type="journal article" date="2019" name="Genome Biol. Evol.">
        <title>Insights into the evolution of the New World diploid cottons (Gossypium, subgenus Houzingenia) based on genome sequencing.</title>
        <authorList>
            <person name="Grover C.E."/>
            <person name="Arick M.A. 2nd"/>
            <person name="Thrash A."/>
            <person name="Conover J.L."/>
            <person name="Sanders W.S."/>
            <person name="Peterson D.G."/>
            <person name="Frelichowski J.E."/>
            <person name="Scheffler J.A."/>
            <person name="Scheffler B.E."/>
            <person name="Wendel J.F."/>
        </authorList>
    </citation>
    <scope>NUCLEOTIDE SEQUENCE [LARGE SCALE GENOMIC DNA]</scope>
    <source>
        <strain evidence="1">8</strain>
        <tissue evidence="1">Leaf</tissue>
    </source>
</reference>